<dbReference type="RefSeq" id="WP_034840144.1">
    <property type="nucleotide sequence ID" value="NZ_JOKH01000005.1"/>
</dbReference>
<dbReference type="PANTHER" id="PTHR43792:SF1">
    <property type="entry name" value="N-ACETYLTRANSFERASE DOMAIN-CONTAINING PROTEIN"/>
    <property type="match status" value="1"/>
</dbReference>
<dbReference type="InterPro" id="IPR016181">
    <property type="entry name" value="Acyl_CoA_acyltransferase"/>
</dbReference>
<dbReference type="AlphaFoldDB" id="A0A081NDK2"/>
<proteinExistence type="predicted"/>
<evidence type="ECO:0000313" key="2">
    <source>
        <dbReference type="EMBL" id="KEQ16525.1"/>
    </source>
</evidence>
<dbReference type="Pfam" id="PF13302">
    <property type="entry name" value="Acetyltransf_3"/>
    <property type="match status" value="1"/>
</dbReference>
<accession>A0A081NDK2</accession>
<dbReference type="Gene3D" id="3.40.630.30">
    <property type="match status" value="1"/>
</dbReference>
<dbReference type="Proteomes" id="UP000028073">
    <property type="component" value="Unassembled WGS sequence"/>
</dbReference>
<evidence type="ECO:0000313" key="3">
    <source>
        <dbReference type="Proteomes" id="UP000028073"/>
    </source>
</evidence>
<gene>
    <name evidence="2" type="ORF">GZ78_22000</name>
</gene>
<dbReference type="PROSITE" id="PS51186">
    <property type="entry name" value="GNAT"/>
    <property type="match status" value="1"/>
</dbReference>
<reference evidence="2 3" key="1">
    <citation type="submission" date="2014-06" db="EMBL/GenBank/DDBJ databases">
        <title>Whole Genome Sequences of Three Symbiotic Endozoicomonas Bacteria.</title>
        <authorList>
            <person name="Neave M.J."/>
            <person name="Apprill A."/>
            <person name="Voolstra C.R."/>
        </authorList>
    </citation>
    <scope>NUCLEOTIDE SEQUENCE [LARGE SCALE GENOMIC DNA]</scope>
    <source>
        <strain evidence="2 3">DSM 25634</strain>
    </source>
</reference>
<dbReference type="OrthoDB" id="9801656at2"/>
<dbReference type="InterPro" id="IPR051531">
    <property type="entry name" value="N-acetyltransferase"/>
</dbReference>
<dbReference type="SUPFAM" id="SSF55729">
    <property type="entry name" value="Acyl-CoA N-acyltransferases (Nat)"/>
    <property type="match status" value="1"/>
</dbReference>
<evidence type="ECO:0000259" key="1">
    <source>
        <dbReference type="PROSITE" id="PS51186"/>
    </source>
</evidence>
<protein>
    <recommendedName>
        <fullName evidence="1">N-acetyltransferase domain-containing protein</fullName>
    </recommendedName>
</protein>
<dbReference type="EMBL" id="JOKH01000005">
    <property type="protein sequence ID" value="KEQ16525.1"/>
    <property type="molecule type" value="Genomic_DNA"/>
</dbReference>
<keyword evidence="3" id="KW-1185">Reference proteome</keyword>
<dbReference type="eggNOG" id="COG1670">
    <property type="taxonomic scope" value="Bacteria"/>
</dbReference>
<dbReference type="InterPro" id="IPR000182">
    <property type="entry name" value="GNAT_dom"/>
</dbReference>
<name>A0A081NDK2_9GAMM</name>
<dbReference type="GO" id="GO:0016747">
    <property type="term" value="F:acyltransferase activity, transferring groups other than amino-acyl groups"/>
    <property type="evidence" value="ECO:0007669"/>
    <property type="project" value="InterPro"/>
</dbReference>
<dbReference type="STRING" id="1137799.GZ78_22000"/>
<sequence>MQIVAETPRLILRTWQEADLQPYADITGISLDERQYSTHSPATKAETDLWRFQVELDQRGWSRWAVVLKDSNKLIGSCGFSAYGDSVEMSWRFNQEYRGRGLVIEAAEAVTDLGFTRLGFKEIISFASPQNEFALDVIESLGMSLAGYEGWCSVTVARFSLTSTEALSHRY</sequence>
<dbReference type="PANTHER" id="PTHR43792">
    <property type="entry name" value="GNAT FAMILY, PUTATIVE (AFU_ORTHOLOGUE AFUA_3G00765)-RELATED-RELATED"/>
    <property type="match status" value="1"/>
</dbReference>
<organism evidence="2 3">
    <name type="scientific">Endozoicomonas numazuensis</name>
    <dbReference type="NCBI Taxonomy" id="1137799"/>
    <lineage>
        <taxon>Bacteria</taxon>
        <taxon>Pseudomonadati</taxon>
        <taxon>Pseudomonadota</taxon>
        <taxon>Gammaproteobacteria</taxon>
        <taxon>Oceanospirillales</taxon>
        <taxon>Endozoicomonadaceae</taxon>
        <taxon>Endozoicomonas</taxon>
    </lineage>
</organism>
<feature type="domain" description="N-acetyltransferase" evidence="1">
    <location>
        <begin position="10"/>
        <end position="162"/>
    </location>
</feature>
<comment type="caution">
    <text evidence="2">The sequence shown here is derived from an EMBL/GenBank/DDBJ whole genome shotgun (WGS) entry which is preliminary data.</text>
</comment>